<keyword evidence="7" id="KW-1185">Reference proteome</keyword>
<dbReference type="EMBL" id="JBHSJG010000075">
    <property type="protein sequence ID" value="MFC4990484.1"/>
    <property type="molecule type" value="Genomic_DNA"/>
</dbReference>
<dbReference type="InterPro" id="IPR013762">
    <property type="entry name" value="Integrase-like_cat_sf"/>
</dbReference>
<dbReference type="PROSITE" id="PS51900">
    <property type="entry name" value="CB"/>
    <property type="match status" value="1"/>
</dbReference>
<evidence type="ECO:0000313" key="7">
    <source>
        <dbReference type="Proteomes" id="UP001595925"/>
    </source>
</evidence>
<dbReference type="Gene3D" id="1.10.443.10">
    <property type="entry name" value="Intergrase catalytic core"/>
    <property type="match status" value="1"/>
</dbReference>
<evidence type="ECO:0000256" key="2">
    <source>
        <dbReference type="ARBA" id="ARBA00023172"/>
    </source>
</evidence>
<dbReference type="InterPro" id="IPR044068">
    <property type="entry name" value="CB"/>
</dbReference>
<keyword evidence="1 3" id="KW-0238">DNA-binding</keyword>
<evidence type="ECO:0000313" key="6">
    <source>
        <dbReference type="EMBL" id="MFC4990484.1"/>
    </source>
</evidence>
<evidence type="ECO:0000256" key="3">
    <source>
        <dbReference type="PROSITE-ProRule" id="PRU01248"/>
    </source>
</evidence>
<dbReference type="AlphaFoldDB" id="A0ABD5QLN1"/>
<dbReference type="GO" id="GO:0003677">
    <property type="term" value="F:DNA binding"/>
    <property type="evidence" value="ECO:0007669"/>
    <property type="project" value="UniProtKB-UniRule"/>
</dbReference>
<gene>
    <name evidence="6" type="ORF">ACFPFO_22585</name>
</gene>
<keyword evidence="2" id="KW-0233">DNA recombination</keyword>
<evidence type="ECO:0000259" key="4">
    <source>
        <dbReference type="PROSITE" id="PS51898"/>
    </source>
</evidence>
<dbReference type="InterPro" id="IPR011010">
    <property type="entry name" value="DNA_brk_join_enz"/>
</dbReference>
<accession>A0ABD5QLN1</accession>
<dbReference type="GO" id="GO:0006310">
    <property type="term" value="P:DNA recombination"/>
    <property type="evidence" value="ECO:0007669"/>
    <property type="project" value="UniProtKB-KW"/>
</dbReference>
<dbReference type="InterPro" id="IPR002104">
    <property type="entry name" value="Integrase_catalytic"/>
</dbReference>
<dbReference type="RefSeq" id="WP_224829979.1">
    <property type="nucleotide sequence ID" value="NZ_JAIVEF010000033.1"/>
</dbReference>
<name>A0ABD5QLN1_9EURY</name>
<protein>
    <submittedName>
        <fullName evidence="6">Tyrosine-type recombinase/integrase</fullName>
    </submittedName>
</protein>
<sequence length="413" mass="47086">MPEQINWSRQSLDELQQTWTITIEPALERAGHDLQSRPTYQQLLNVGYGGIAYTLREHHGLTLSEFLTTIGYSENSPPNSNSWKIDNETTIDELEAYIRTLEQRRNLAESTISTKRSRLATYARTYQDAHGHADLIDPLTDLDAQPDEIERVLTVFDTLDHDLESDASKLRYLGDVSQFYEHLQRRGKATYNPAGTIEMEYGWQRPEPDNAALSSHHVRQIYDVADNTSDELLVLALCAWGLRRNEVAALHNSQLVLETDDPHIHFDERKNGPGTVALIYGHETLANRLDTLGASDRDWNGHLFPSTAAASGHIVGETVQARFQRLAERADVRVRGQAPTSKMGRRFWYTTYLDSQTDLLENLDAIADDQGSSDPSVVLKNYLSEEERRQYRREFMRKRLADAFETQHTRSSA</sequence>
<dbReference type="SUPFAM" id="SSF56349">
    <property type="entry name" value="DNA breaking-rejoining enzymes"/>
    <property type="match status" value="1"/>
</dbReference>
<evidence type="ECO:0000256" key="1">
    <source>
        <dbReference type="ARBA" id="ARBA00023125"/>
    </source>
</evidence>
<organism evidence="6 7">
    <name type="scientific">Saliphagus infecundisoli</name>
    <dbReference type="NCBI Taxonomy" id="1849069"/>
    <lineage>
        <taxon>Archaea</taxon>
        <taxon>Methanobacteriati</taxon>
        <taxon>Methanobacteriota</taxon>
        <taxon>Stenosarchaea group</taxon>
        <taxon>Halobacteria</taxon>
        <taxon>Halobacteriales</taxon>
        <taxon>Natrialbaceae</taxon>
        <taxon>Saliphagus</taxon>
    </lineage>
</organism>
<dbReference type="Proteomes" id="UP001595925">
    <property type="component" value="Unassembled WGS sequence"/>
</dbReference>
<dbReference type="PROSITE" id="PS51898">
    <property type="entry name" value="TYR_RECOMBINASE"/>
    <property type="match status" value="1"/>
</dbReference>
<evidence type="ECO:0000259" key="5">
    <source>
        <dbReference type="PROSITE" id="PS51900"/>
    </source>
</evidence>
<proteinExistence type="predicted"/>
<feature type="domain" description="Tyr recombinase" evidence="4">
    <location>
        <begin position="208"/>
        <end position="397"/>
    </location>
</feature>
<reference evidence="6 7" key="1">
    <citation type="journal article" date="2019" name="Int. J. Syst. Evol. Microbiol.">
        <title>The Global Catalogue of Microorganisms (GCM) 10K type strain sequencing project: providing services to taxonomists for standard genome sequencing and annotation.</title>
        <authorList>
            <consortium name="The Broad Institute Genomics Platform"/>
            <consortium name="The Broad Institute Genome Sequencing Center for Infectious Disease"/>
            <person name="Wu L."/>
            <person name="Ma J."/>
        </authorList>
    </citation>
    <scope>NUCLEOTIDE SEQUENCE [LARGE SCALE GENOMIC DNA]</scope>
    <source>
        <strain evidence="6 7">CGMCC 1.15824</strain>
    </source>
</reference>
<feature type="domain" description="Core-binding (CB)" evidence="5">
    <location>
        <begin position="88"/>
        <end position="184"/>
    </location>
</feature>
<comment type="caution">
    <text evidence="6">The sequence shown here is derived from an EMBL/GenBank/DDBJ whole genome shotgun (WGS) entry which is preliminary data.</text>
</comment>